<accession>A0A915JE07</accession>
<organism evidence="1 2">
    <name type="scientific">Romanomermis culicivorax</name>
    <name type="common">Nematode worm</name>
    <dbReference type="NCBI Taxonomy" id="13658"/>
    <lineage>
        <taxon>Eukaryota</taxon>
        <taxon>Metazoa</taxon>
        <taxon>Ecdysozoa</taxon>
        <taxon>Nematoda</taxon>
        <taxon>Enoplea</taxon>
        <taxon>Dorylaimia</taxon>
        <taxon>Mermithida</taxon>
        <taxon>Mermithoidea</taxon>
        <taxon>Mermithidae</taxon>
        <taxon>Romanomermis</taxon>
    </lineage>
</organism>
<evidence type="ECO:0000313" key="2">
    <source>
        <dbReference type="WBParaSite" id="nRc.2.0.1.t23831-RA"/>
    </source>
</evidence>
<dbReference type="WBParaSite" id="nRc.2.0.1.t23831-RA">
    <property type="protein sequence ID" value="nRc.2.0.1.t23831-RA"/>
    <property type="gene ID" value="nRc.2.0.1.g23831"/>
</dbReference>
<sequence length="275" mass="29839">MLLPQPTNTAQSSAVPTGTAQLQVPLIPATRAIVNSHVLPPLNQNPLIAANICPSLPAVSQIPLPSTAAQVNNDQTVPRTDSTDSFINIDPPQAPTATRALAINHRSSLAVANANEVHNFPIEARNALDQLSTAARCITNNFPTVQTIDQIIGTVSNQFQAQQLRVQHEIQEQAKSTNAHFATLAEQMQQLISTTAATANVLKPPTLRSNLKHHPQIPCTITNFPVNMRQRRCIPFRTSKRPPVCGKSLWFLGLPAQQLLQQPTTSVRNAAHISM</sequence>
<keyword evidence="1" id="KW-1185">Reference proteome</keyword>
<name>A0A915JE07_ROMCU</name>
<evidence type="ECO:0000313" key="1">
    <source>
        <dbReference type="Proteomes" id="UP000887565"/>
    </source>
</evidence>
<reference evidence="2" key="1">
    <citation type="submission" date="2022-11" db="UniProtKB">
        <authorList>
            <consortium name="WormBaseParasite"/>
        </authorList>
    </citation>
    <scope>IDENTIFICATION</scope>
</reference>
<dbReference type="AlphaFoldDB" id="A0A915JE07"/>
<protein>
    <submittedName>
        <fullName evidence="2">Uncharacterized protein</fullName>
    </submittedName>
</protein>
<dbReference type="Proteomes" id="UP000887565">
    <property type="component" value="Unplaced"/>
</dbReference>
<proteinExistence type="predicted"/>